<feature type="domain" description="C3H1-type" evidence="2">
    <location>
        <begin position="202"/>
        <end position="229"/>
    </location>
</feature>
<dbReference type="AlphaFoldDB" id="A0A2T2NL62"/>
<evidence type="ECO:0000313" key="4">
    <source>
        <dbReference type="Proteomes" id="UP000240883"/>
    </source>
</evidence>
<organism evidence="3 4">
    <name type="scientific">Corynespora cassiicola Philippines</name>
    <dbReference type="NCBI Taxonomy" id="1448308"/>
    <lineage>
        <taxon>Eukaryota</taxon>
        <taxon>Fungi</taxon>
        <taxon>Dikarya</taxon>
        <taxon>Ascomycota</taxon>
        <taxon>Pezizomycotina</taxon>
        <taxon>Dothideomycetes</taxon>
        <taxon>Pleosporomycetidae</taxon>
        <taxon>Pleosporales</taxon>
        <taxon>Corynesporascaceae</taxon>
        <taxon>Corynespora</taxon>
    </lineage>
</organism>
<evidence type="ECO:0000259" key="2">
    <source>
        <dbReference type="PROSITE" id="PS50103"/>
    </source>
</evidence>
<dbReference type="OrthoDB" id="3684459at2759"/>
<evidence type="ECO:0000256" key="1">
    <source>
        <dbReference type="PROSITE-ProRule" id="PRU00723"/>
    </source>
</evidence>
<keyword evidence="1" id="KW-0479">Metal-binding</keyword>
<feature type="zinc finger region" description="C3H1-type" evidence="1">
    <location>
        <begin position="202"/>
        <end position="229"/>
    </location>
</feature>
<dbReference type="EMBL" id="KZ678136">
    <property type="protein sequence ID" value="PSN65798.1"/>
    <property type="molecule type" value="Genomic_DNA"/>
</dbReference>
<reference evidence="3 4" key="1">
    <citation type="journal article" date="2018" name="Front. Microbiol.">
        <title>Genome-Wide Analysis of Corynespora cassiicola Leaf Fall Disease Putative Effectors.</title>
        <authorList>
            <person name="Lopez D."/>
            <person name="Ribeiro S."/>
            <person name="Label P."/>
            <person name="Fumanal B."/>
            <person name="Venisse J.S."/>
            <person name="Kohler A."/>
            <person name="de Oliveira R.R."/>
            <person name="Labutti K."/>
            <person name="Lipzen A."/>
            <person name="Lail K."/>
            <person name="Bauer D."/>
            <person name="Ohm R.A."/>
            <person name="Barry K.W."/>
            <person name="Spatafora J."/>
            <person name="Grigoriev I.V."/>
            <person name="Martin F.M."/>
            <person name="Pujade-Renaud V."/>
        </authorList>
    </citation>
    <scope>NUCLEOTIDE SEQUENCE [LARGE SCALE GENOMIC DNA]</scope>
    <source>
        <strain evidence="3 4">Philippines</strain>
    </source>
</reference>
<proteinExistence type="predicted"/>
<sequence>MNAPAYSPSPVSAKLATTMASPLNFRTQATMNMNMASPVNLTAHAPMEISNSSPLSMSTPSPFNTTAPLTHVPSPPPFRMTTPSPMMNAATPMSIMASSPVMTTASPAMPFASSPQLPIFQRAQTPYNLPTNNQSPVFRQSPAMTLSHGPIAPEDILRSAGTPPQRGPAAKMIACLNCHLNWWNEDCDCGEPCANCKILGVDCERPPCANFQAGECKSKGRCTRAHEGDGYANLACFRRDLKRKGKMSDQHEISPCRREMGGPQQ</sequence>
<dbReference type="GO" id="GO:0008270">
    <property type="term" value="F:zinc ion binding"/>
    <property type="evidence" value="ECO:0007669"/>
    <property type="project" value="UniProtKB-KW"/>
</dbReference>
<evidence type="ECO:0000313" key="3">
    <source>
        <dbReference type="EMBL" id="PSN65798.1"/>
    </source>
</evidence>
<dbReference type="InterPro" id="IPR000571">
    <property type="entry name" value="Znf_CCCH"/>
</dbReference>
<name>A0A2T2NL62_CORCC</name>
<gene>
    <name evidence="3" type="ORF">BS50DRAFT_397885</name>
</gene>
<keyword evidence="1" id="KW-0863">Zinc-finger</keyword>
<dbReference type="PROSITE" id="PS50103">
    <property type="entry name" value="ZF_C3H1"/>
    <property type="match status" value="1"/>
</dbReference>
<dbReference type="Proteomes" id="UP000240883">
    <property type="component" value="Unassembled WGS sequence"/>
</dbReference>
<protein>
    <recommendedName>
        <fullName evidence="2">C3H1-type domain-containing protein</fullName>
    </recommendedName>
</protein>
<keyword evidence="1" id="KW-0862">Zinc</keyword>
<keyword evidence="4" id="KW-1185">Reference proteome</keyword>
<accession>A0A2T2NL62</accession>